<evidence type="ECO:0000313" key="3">
    <source>
        <dbReference type="EMBL" id="KAF5329497.1"/>
    </source>
</evidence>
<feature type="compositionally biased region" description="Polar residues" evidence="1">
    <location>
        <begin position="378"/>
        <end position="388"/>
    </location>
</feature>
<dbReference type="Proteomes" id="UP000567179">
    <property type="component" value="Unassembled WGS sequence"/>
</dbReference>
<feature type="region of interest" description="Disordered" evidence="1">
    <location>
        <begin position="220"/>
        <end position="276"/>
    </location>
</feature>
<evidence type="ECO:0000256" key="2">
    <source>
        <dbReference type="SAM" id="Phobius"/>
    </source>
</evidence>
<dbReference type="AlphaFoldDB" id="A0A8H5BW79"/>
<reference evidence="3 4" key="1">
    <citation type="journal article" date="2020" name="ISME J.">
        <title>Uncovering the hidden diversity of litter-decomposition mechanisms in mushroom-forming fungi.</title>
        <authorList>
            <person name="Floudas D."/>
            <person name="Bentzer J."/>
            <person name="Ahren D."/>
            <person name="Johansson T."/>
            <person name="Persson P."/>
            <person name="Tunlid A."/>
        </authorList>
    </citation>
    <scope>NUCLEOTIDE SEQUENCE [LARGE SCALE GENOMIC DNA]</scope>
    <source>
        <strain evidence="3 4">CBS 101986</strain>
    </source>
</reference>
<sequence>MLGVRYQVKNEALLGLCFLPTGLGNILGAQIIGCISDRTVIQWQERRQGVWYPEDRLRAALIPALVAPIPLLVYGLVNQLKCASDHARHTSSTSCMLDRPEVPGMPRSGSLARAIRWYWSTLRTWMRLPTVVTWIPGMGRAAHSNARSAESLGANKLVTSLLIHVPSDSLLMIMHHARPQINSGLRSVFMAFGIAATLPMITIFYILLIPSIPPTIARQHQPSTFHSLSSTPPSTTSPRAPDTPHLAPHHTGNENPSVPDDPETARPRPDSPPHHAHRAAAVLNYPAVAENLREGTGRTGERPQASHTSLWGVLLLLVTVDDNKPPRPTPFHRQGIHPADPPPAPLLASSSFRRRNQAQSVVVAARRRRRCERRPGRTSNPNREQTPPTGDPSPHYPSTEAATRAVADVKHSRRFLTPLPPPPPPAELEQTTRTANGHQPQHPARPPHCLRQPQEARPTGLSTVAHFRSRRPPPS</sequence>
<feature type="transmembrane region" description="Helical" evidence="2">
    <location>
        <begin position="57"/>
        <end position="77"/>
    </location>
</feature>
<evidence type="ECO:0000256" key="1">
    <source>
        <dbReference type="SAM" id="MobiDB-lite"/>
    </source>
</evidence>
<comment type="caution">
    <text evidence="3">The sequence shown here is derived from an EMBL/GenBank/DDBJ whole genome shotgun (WGS) entry which is preliminary data.</text>
</comment>
<feature type="transmembrane region" description="Helical" evidence="2">
    <location>
        <begin position="12"/>
        <end position="36"/>
    </location>
</feature>
<feature type="compositionally biased region" description="Basic and acidic residues" evidence="1">
    <location>
        <begin position="263"/>
        <end position="273"/>
    </location>
</feature>
<protein>
    <submittedName>
        <fullName evidence="3">Uncharacterized protein</fullName>
    </submittedName>
</protein>
<feature type="compositionally biased region" description="Low complexity" evidence="1">
    <location>
        <begin position="346"/>
        <end position="364"/>
    </location>
</feature>
<proteinExistence type="predicted"/>
<feature type="compositionally biased region" description="Low complexity" evidence="1">
    <location>
        <begin position="222"/>
        <end position="244"/>
    </location>
</feature>
<dbReference type="EMBL" id="JAACJJ010000002">
    <property type="protein sequence ID" value="KAF5329497.1"/>
    <property type="molecule type" value="Genomic_DNA"/>
</dbReference>
<name>A0A8H5BW79_9AGAR</name>
<feature type="region of interest" description="Disordered" evidence="1">
    <location>
        <begin position="325"/>
        <end position="475"/>
    </location>
</feature>
<accession>A0A8H5BW79</accession>
<gene>
    <name evidence="3" type="ORF">D9619_009080</name>
</gene>
<evidence type="ECO:0000313" key="4">
    <source>
        <dbReference type="Proteomes" id="UP000567179"/>
    </source>
</evidence>
<keyword evidence="2" id="KW-0472">Membrane</keyword>
<dbReference type="OrthoDB" id="3066029at2759"/>
<keyword evidence="2" id="KW-1133">Transmembrane helix</keyword>
<feature type="compositionally biased region" description="Polar residues" evidence="1">
    <location>
        <begin position="429"/>
        <end position="439"/>
    </location>
</feature>
<feature type="transmembrane region" description="Helical" evidence="2">
    <location>
        <begin position="187"/>
        <end position="208"/>
    </location>
</feature>
<organism evidence="3 4">
    <name type="scientific">Psilocybe cf. subviscida</name>
    <dbReference type="NCBI Taxonomy" id="2480587"/>
    <lineage>
        <taxon>Eukaryota</taxon>
        <taxon>Fungi</taxon>
        <taxon>Dikarya</taxon>
        <taxon>Basidiomycota</taxon>
        <taxon>Agaricomycotina</taxon>
        <taxon>Agaricomycetes</taxon>
        <taxon>Agaricomycetidae</taxon>
        <taxon>Agaricales</taxon>
        <taxon>Agaricineae</taxon>
        <taxon>Strophariaceae</taxon>
        <taxon>Psilocybe</taxon>
    </lineage>
</organism>
<keyword evidence="4" id="KW-1185">Reference proteome</keyword>
<keyword evidence="2" id="KW-0812">Transmembrane</keyword>